<keyword evidence="3" id="KW-1185">Reference proteome</keyword>
<reference evidence="2" key="1">
    <citation type="journal article" date="2023" name="Insect Mol. Biol.">
        <title>Genome sequencing provides insights into the evolution of gene families encoding plant cell wall-degrading enzymes in longhorned beetles.</title>
        <authorList>
            <person name="Shin N.R."/>
            <person name="Okamura Y."/>
            <person name="Kirsch R."/>
            <person name="Pauchet Y."/>
        </authorList>
    </citation>
    <scope>NUCLEOTIDE SEQUENCE</scope>
    <source>
        <strain evidence="2">AMC_N1</strain>
    </source>
</reference>
<feature type="compositionally biased region" description="Basic and acidic residues" evidence="1">
    <location>
        <begin position="176"/>
        <end position="190"/>
    </location>
</feature>
<proteinExistence type="predicted"/>
<dbReference type="PANTHER" id="PTHR12069:SF0">
    <property type="entry name" value="DNA-DIRECTED RNA POLYMERASE III SUBUNIT RPC5"/>
    <property type="match status" value="1"/>
</dbReference>
<dbReference type="PANTHER" id="PTHR12069">
    <property type="entry name" value="DNA-DIRECTED RNA POLYMERASES III 80 KDA POLYPEPTIDE RNA POLYMERASE III SUBUNIT 5"/>
    <property type="match status" value="1"/>
</dbReference>
<sequence length="238" mass="27252">MDEPVVKETDDSDDPIPIINSKRLENILHLFQYPLRQKDCANEHNIKKCFYKPQSEEVKLELAINVESPNFDVGRAEIIAHEVDGEIDDVFFENAIVDKVFLQSTKVVKEPNKYAIAAYNGKEIHLTALKGMFQFRPHFPYMDKGVKRKKEAESAAESDEEQAGPSNAQQVTVKFKQNDDRWKKSRENSQKCRGNVDSMHLVERLKLISDNTDDNSQANTLGDIEYVKLLVPQDQESP</sequence>
<protein>
    <submittedName>
        <fullName evidence="2">Uncharacterized protein</fullName>
    </submittedName>
</protein>
<dbReference type="Proteomes" id="UP001162162">
    <property type="component" value="Unassembled WGS sequence"/>
</dbReference>
<dbReference type="Pfam" id="PF04801">
    <property type="entry name" value="RPC5"/>
    <property type="match status" value="1"/>
</dbReference>
<dbReference type="InterPro" id="IPR006886">
    <property type="entry name" value="RNA_pol_III_Rpc5"/>
</dbReference>
<evidence type="ECO:0000313" key="2">
    <source>
        <dbReference type="EMBL" id="KAJ8957437.1"/>
    </source>
</evidence>
<evidence type="ECO:0000313" key="3">
    <source>
        <dbReference type="Proteomes" id="UP001162162"/>
    </source>
</evidence>
<organism evidence="2 3">
    <name type="scientific">Aromia moschata</name>
    <dbReference type="NCBI Taxonomy" id="1265417"/>
    <lineage>
        <taxon>Eukaryota</taxon>
        <taxon>Metazoa</taxon>
        <taxon>Ecdysozoa</taxon>
        <taxon>Arthropoda</taxon>
        <taxon>Hexapoda</taxon>
        <taxon>Insecta</taxon>
        <taxon>Pterygota</taxon>
        <taxon>Neoptera</taxon>
        <taxon>Endopterygota</taxon>
        <taxon>Coleoptera</taxon>
        <taxon>Polyphaga</taxon>
        <taxon>Cucujiformia</taxon>
        <taxon>Chrysomeloidea</taxon>
        <taxon>Cerambycidae</taxon>
        <taxon>Cerambycinae</taxon>
        <taxon>Callichromatini</taxon>
        <taxon>Aromia</taxon>
    </lineage>
</organism>
<dbReference type="EMBL" id="JAPWTK010000023">
    <property type="protein sequence ID" value="KAJ8957437.1"/>
    <property type="molecule type" value="Genomic_DNA"/>
</dbReference>
<gene>
    <name evidence="2" type="ORF">NQ318_004917</name>
</gene>
<dbReference type="AlphaFoldDB" id="A0AAV8Z1P0"/>
<name>A0AAV8Z1P0_9CUCU</name>
<dbReference type="GO" id="GO:0042797">
    <property type="term" value="P:tRNA transcription by RNA polymerase III"/>
    <property type="evidence" value="ECO:0007669"/>
    <property type="project" value="TreeGrafter"/>
</dbReference>
<feature type="region of interest" description="Disordered" evidence="1">
    <location>
        <begin position="146"/>
        <end position="196"/>
    </location>
</feature>
<accession>A0AAV8Z1P0</accession>
<comment type="caution">
    <text evidence="2">The sequence shown here is derived from an EMBL/GenBank/DDBJ whole genome shotgun (WGS) entry which is preliminary data.</text>
</comment>
<dbReference type="GO" id="GO:0005666">
    <property type="term" value="C:RNA polymerase III complex"/>
    <property type="evidence" value="ECO:0007669"/>
    <property type="project" value="TreeGrafter"/>
</dbReference>
<evidence type="ECO:0000256" key="1">
    <source>
        <dbReference type="SAM" id="MobiDB-lite"/>
    </source>
</evidence>